<dbReference type="EMBL" id="CAADGH010000084">
    <property type="protein sequence ID" value="VFK76927.1"/>
    <property type="molecule type" value="Genomic_DNA"/>
</dbReference>
<organism evidence="2">
    <name type="scientific">Candidatus Kentrum sp. MB</name>
    <dbReference type="NCBI Taxonomy" id="2138164"/>
    <lineage>
        <taxon>Bacteria</taxon>
        <taxon>Pseudomonadati</taxon>
        <taxon>Pseudomonadota</taxon>
        <taxon>Gammaproteobacteria</taxon>
        <taxon>Candidatus Kentrum</taxon>
    </lineage>
</organism>
<sequence length="50" mass="5803">MTGTTMNDHCAISALNAEEWKKKKTKYERIARDHAAQCRYKKANLYLKGD</sequence>
<proteinExistence type="predicted"/>
<protein>
    <recommendedName>
        <fullName evidence="3">Transposase</fullName>
    </recommendedName>
</protein>
<evidence type="ECO:0000313" key="2">
    <source>
        <dbReference type="EMBL" id="VFK76927.1"/>
    </source>
</evidence>
<evidence type="ECO:0008006" key="3">
    <source>
        <dbReference type="Google" id="ProtNLM"/>
    </source>
</evidence>
<dbReference type="AlphaFoldDB" id="A0A451BF84"/>
<accession>A0A451BF84</accession>
<name>A0A451BF84_9GAMM</name>
<dbReference type="EMBL" id="CAADFQ010000083">
    <property type="protein sequence ID" value="VFK34757.1"/>
    <property type="molecule type" value="Genomic_DNA"/>
</dbReference>
<gene>
    <name evidence="2" type="ORF">BECKMB1821H_GA0114242_108410</name>
    <name evidence="1" type="ORF">BECKMB1821I_GA0114274_108310</name>
</gene>
<evidence type="ECO:0000313" key="1">
    <source>
        <dbReference type="EMBL" id="VFK34757.1"/>
    </source>
</evidence>
<reference evidence="2" key="1">
    <citation type="submission" date="2019-02" db="EMBL/GenBank/DDBJ databases">
        <authorList>
            <person name="Gruber-Vodicka R. H."/>
            <person name="Seah K. B. B."/>
        </authorList>
    </citation>
    <scope>NUCLEOTIDE SEQUENCE</scope>
    <source>
        <strain evidence="2">BECK_BZ198</strain>
        <strain evidence="1">BECK_BZ199</strain>
    </source>
</reference>